<protein>
    <recommendedName>
        <fullName evidence="3">Carboxylic ester hydrolase</fullName>
        <ecNumber evidence="3">3.1.1.-</ecNumber>
    </recommendedName>
</protein>
<name>A0A4Z0ZA24_9PEZI</name>
<evidence type="ECO:0000259" key="4">
    <source>
        <dbReference type="Pfam" id="PF00135"/>
    </source>
</evidence>
<dbReference type="OrthoDB" id="408631at2759"/>
<dbReference type="PROSITE" id="PS00122">
    <property type="entry name" value="CARBOXYLESTERASE_B_1"/>
    <property type="match status" value="1"/>
</dbReference>
<dbReference type="SUPFAM" id="SSF53474">
    <property type="entry name" value="alpha/beta-Hydrolases"/>
    <property type="match status" value="1"/>
</dbReference>
<keyword evidence="3" id="KW-0732">Signal</keyword>
<dbReference type="InterPro" id="IPR019819">
    <property type="entry name" value="Carboxylesterase_B_CS"/>
</dbReference>
<keyword evidence="2 3" id="KW-0378">Hydrolase</keyword>
<gene>
    <name evidence="5" type="ORF">E0Z10_g951</name>
</gene>
<evidence type="ECO:0000256" key="1">
    <source>
        <dbReference type="ARBA" id="ARBA00005964"/>
    </source>
</evidence>
<evidence type="ECO:0000256" key="3">
    <source>
        <dbReference type="RuleBase" id="RU361235"/>
    </source>
</evidence>
<feature type="chain" id="PRO_5021511072" description="Carboxylic ester hydrolase" evidence="3">
    <location>
        <begin position="24"/>
        <end position="558"/>
    </location>
</feature>
<proteinExistence type="inferred from homology"/>
<dbReference type="PANTHER" id="PTHR11559">
    <property type="entry name" value="CARBOXYLESTERASE"/>
    <property type="match status" value="1"/>
</dbReference>
<reference evidence="5 6" key="1">
    <citation type="submission" date="2019-03" db="EMBL/GenBank/DDBJ databases">
        <title>Draft genome sequence of Xylaria hypoxylon DSM 108379, a ubiquitous saprotrophic-parasitic fungi on hardwood.</title>
        <authorList>
            <person name="Buettner E."/>
            <person name="Leonhardt S."/>
            <person name="Gebauer A.M."/>
            <person name="Liers C."/>
            <person name="Hofrichter M."/>
            <person name="Kellner H."/>
        </authorList>
    </citation>
    <scope>NUCLEOTIDE SEQUENCE [LARGE SCALE GENOMIC DNA]</scope>
    <source>
        <strain evidence="5 6">DSM 108379</strain>
    </source>
</reference>
<dbReference type="STRING" id="37992.A0A4Z0ZA24"/>
<dbReference type="AlphaFoldDB" id="A0A4Z0ZA24"/>
<evidence type="ECO:0000313" key="6">
    <source>
        <dbReference type="Proteomes" id="UP000297716"/>
    </source>
</evidence>
<organism evidence="5 6">
    <name type="scientific">Xylaria hypoxylon</name>
    <dbReference type="NCBI Taxonomy" id="37992"/>
    <lineage>
        <taxon>Eukaryota</taxon>
        <taxon>Fungi</taxon>
        <taxon>Dikarya</taxon>
        <taxon>Ascomycota</taxon>
        <taxon>Pezizomycotina</taxon>
        <taxon>Sordariomycetes</taxon>
        <taxon>Xylariomycetidae</taxon>
        <taxon>Xylariales</taxon>
        <taxon>Xylariaceae</taxon>
        <taxon>Xylaria</taxon>
    </lineage>
</organism>
<accession>A0A4Z0ZA24</accession>
<dbReference type="InterPro" id="IPR019826">
    <property type="entry name" value="Carboxylesterase_B_AS"/>
</dbReference>
<feature type="signal peptide" evidence="3">
    <location>
        <begin position="1"/>
        <end position="23"/>
    </location>
</feature>
<dbReference type="Proteomes" id="UP000297716">
    <property type="component" value="Unassembled WGS sequence"/>
</dbReference>
<dbReference type="GO" id="GO:0016787">
    <property type="term" value="F:hydrolase activity"/>
    <property type="evidence" value="ECO:0007669"/>
    <property type="project" value="UniProtKB-KW"/>
</dbReference>
<dbReference type="Pfam" id="PF00135">
    <property type="entry name" value="COesterase"/>
    <property type="match status" value="1"/>
</dbReference>
<dbReference type="PROSITE" id="PS00941">
    <property type="entry name" value="CARBOXYLESTERASE_B_2"/>
    <property type="match status" value="1"/>
</dbReference>
<comment type="similarity">
    <text evidence="1 3">Belongs to the type-B carboxylesterase/lipase family.</text>
</comment>
<dbReference type="InterPro" id="IPR029058">
    <property type="entry name" value="AB_hydrolase_fold"/>
</dbReference>
<comment type="caution">
    <text evidence="5">The sequence shown here is derived from an EMBL/GenBank/DDBJ whole genome shotgun (WGS) entry which is preliminary data.</text>
</comment>
<dbReference type="InterPro" id="IPR002018">
    <property type="entry name" value="CarbesteraseB"/>
</dbReference>
<evidence type="ECO:0000256" key="2">
    <source>
        <dbReference type="ARBA" id="ARBA00022801"/>
    </source>
</evidence>
<dbReference type="Gene3D" id="3.40.50.1820">
    <property type="entry name" value="alpha/beta hydrolase"/>
    <property type="match status" value="1"/>
</dbReference>
<dbReference type="EMBL" id="SKBN01000009">
    <property type="protein sequence ID" value="TGJ87863.1"/>
    <property type="molecule type" value="Genomic_DNA"/>
</dbReference>
<dbReference type="InterPro" id="IPR050309">
    <property type="entry name" value="Type-B_Carboxylest/Lipase"/>
</dbReference>
<feature type="domain" description="Carboxylesterase type B" evidence="4">
    <location>
        <begin position="41"/>
        <end position="511"/>
    </location>
</feature>
<keyword evidence="6" id="KW-1185">Reference proteome</keyword>
<sequence length="558" mass="60364">MTNRAVRWLAITALCQLICPAAAGLTVNTTCNAYTGVVGSDGTAQWLGIRYAAPPVGNLRFMPPQDTSCSDGLQLPGSTHGKLCLATNGSPTDSNTSEDCLYLDLYTPANVTSRSKLPVFFFIQGGGFNSLSNPNYNGRGLVIASGHNIIVVTLNYRVGPYGFITNGDKITPNNGLLDQRKALEWVHKYISYFGGDPGHVVLGGDSAGAASVSLQMAAYGGKDTDLFHAAAAESVSFATVLTVEESQYQYDNFAIAAGCAGSDSLACLRSKTAAELQAVNKGSPYPGAPGSPIYPWNPVLDGDLIQNLTYDAFADGNFVKIPLIVGDDTNEGTIFTPQSTATIGASDTFLKTQFPYLTLDQLSRINTLYPNPNNASCPSSGCYWRQVSNAYGDMRYTCPGLFISSAMIEFDMPKSYSYRYNVEDPTQVAQGLGVPHTVEVNAIFGPNNVPGAPASYFPNATNAAIVPVIQAYWTSFIRSFDPNKYRLNGSARWDVWSPDTQDRLLFETGGNTKMETVDDDMQSRCSYFHSIGVAVRHEIQQLRFPIEVENNLETYRPT</sequence>
<evidence type="ECO:0000313" key="5">
    <source>
        <dbReference type="EMBL" id="TGJ87863.1"/>
    </source>
</evidence>
<dbReference type="EC" id="3.1.1.-" evidence="3"/>